<dbReference type="EMBL" id="JAHBAY010000005">
    <property type="protein sequence ID" value="MBT0769938.1"/>
    <property type="molecule type" value="Genomic_DNA"/>
</dbReference>
<proteinExistence type="predicted"/>
<keyword evidence="1" id="KW-0812">Transmembrane</keyword>
<dbReference type="Proteomes" id="UP001197247">
    <property type="component" value="Unassembled WGS sequence"/>
</dbReference>
<keyword evidence="1" id="KW-1133">Transmembrane helix</keyword>
<feature type="transmembrane region" description="Helical" evidence="1">
    <location>
        <begin position="121"/>
        <end position="143"/>
    </location>
</feature>
<name>A0ABS5TFR9_9ACTN</name>
<feature type="transmembrane region" description="Helical" evidence="1">
    <location>
        <begin position="69"/>
        <end position="90"/>
    </location>
</feature>
<evidence type="ECO:0000313" key="3">
    <source>
        <dbReference type="Proteomes" id="UP001197247"/>
    </source>
</evidence>
<reference evidence="2 3" key="1">
    <citation type="submission" date="2021-05" db="EMBL/GenBank/DDBJ databases">
        <title>Kineosporia and Streptomyces sp. nov. two new marine actinobacteria isolated from Coral.</title>
        <authorList>
            <person name="Buangrab K."/>
            <person name="Sutthacheep M."/>
            <person name="Yeemin T."/>
            <person name="Harunari E."/>
            <person name="Igarashi Y."/>
            <person name="Kanchanasin P."/>
            <person name="Tanasupawat S."/>
            <person name="Phongsopitanun W."/>
        </authorList>
    </citation>
    <scope>NUCLEOTIDE SEQUENCE [LARGE SCALE GENOMIC DNA]</scope>
    <source>
        <strain evidence="2 3">J2-2</strain>
    </source>
</reference>
<evidence type="ECO:0000313" key="2">
    <source>
        <dbReference type="EMBL" id="MBT0769938.1"/>
    </source>
</evidence>
<organism evidence="2 3">
    <name type="scientific">Kineosporia corallincola</name>
    <dbReference type="NCBI Taxonomy" id="2835133"/>
    <lineage>
        <taxon>Bacteria</taxon>
        <taxon>Bacillati</taxon>
        <taxon>Actinomycetota</taxon>
        <taxon>Actinomycetes</taxon>
        <taxon>Kineosporiales</taxon>
        <taxon>Kineosporiaceae</taxon>
        <taxon>Kineosporia</taxon>
    </lineage>
</organism>
<keyword evidence="3" id="KW-1185">Reference proteome</keyword>
<dbReference type="RefSeq" id="WP_214156237.1">
    <property type="nucleotide sequence ID" value="NZ_JAHBAY010000005.1"/>
</dbReference>
<sequence length="152" mass="15120">MTTATFSAPRTMAPLVGTRLVAALAAAGGAAHLATLTAPFGFHAGFFAAMALGCLGCAAHLARSGSPRALVTAAVMAAAMLVLHLGYLLATAPAFAGVEHVHGGAVVVTASATSHSGHHDLSWATLVPLLPELAVLALTGPLLRRGRTASLP</sequence>
<feature type="transmembrane region" description="Helical" evidence="1">
    <location>
        <begin position="40"/>
        <end position="62"/>
    </location>
</feature>
<comment type="caution">
    <text evidence="2">The sequence shown here is derived from an EMBL/GenBank/DDBJ whole genome shotgun (WGS) entry which is preliminary data.</text>
</comment>
<evidence type="ECO:0000256" key="1">
    <source>
        <dbReference type="SAM" id="Phobius"/>
    </source>
</evidence>
<keyword evidence="1" id="KW-0472">Membrane</keyword>
<protein>
    <submittedName>
        <fullName evidence="2">Uncharacterized protein</fullName>
    </submittedName>
</protein>
<accession>A0ABS5TFR9</accession>
<gene>
    <name evidence="2" type="ORF">KIH74_13455</name>
</gene>